<dbReference type="eggNOG" id="KOG0698">
    <property type="taxonomic scope" value="Eukaryota"/>
</dbReference>
<dbReference type="InterPro" id="IPR001932">
    <property type="entry name" value="PPM-type_phosphatase-like_dom"/>
</dbReference>
<keyword evidence="1" id="KW-0808">Transferase</keyword>
<dbReference type="SMART" id="SM00220">
    <property type="entry name" value="S_TKc"/>
    <property type="match status" value="1"/>
</dbReference>
<dbReference type="eggNOG" id="KOG0192">
    <property type="taxonomic scope" value="Eukaryota"/>
</dbReference>
<dbReference type="SMART" id="SM00332">
    <property type="entry name" value="PP2Cc"/>
    <property type="match status" value="1"/>
</dbReference>
<keyword evidence="3" id="KW-0418">Kinase</keyword>
<dbReference type="InterPro" id="IPR008271">
    <property type="entry name" value="Ser/Thr_kinase_AS"/>
</dbReference>
<keyword evidence="4" id="KW-0067">ATP-binding</keyword>
<dbReference type="CDD" id="cd00143">
    <property type="entry name" value="PP2Cc"/>
    <property type="match status" value="1"/>
</dbReference>
<protein>
    <recommendedName>
        <fullName evidence="9">Protein kinase domain-containing protein</fullName>
    </recommendedName>
</protein>
<keyword evidence="2" id="KW-0547">Nucleotide-binding</keyword>
<dbReference type="InParanoid" id="D8S586"/>
<sequence>MRELQGDGAVGIRQCFRGCCYSESIPLAVSRSSIKLNEEIARGAESVVYDARLNEKIVAAKKPRLSTADDLDRFHTELQLLTKLKHPRISTLLAAHAHPPDYLFLFKFYEHGNLFHALHAREVNFTTQQMLKITIQLGDALEYLHCHGIVHRDVKPANILLDNNWDAHLSDFGLACYVDDLKRLDSTNWKSQGKPTGGFHKKNMVGTLLYMAPEVLNKETQTTKSDVYAFAITVNELFTGVVPYTDRKTEAQAHTVLEMNYTEQQLSAAITSEGLRPVLASEANGCPVALSSLIEQSWHRDPSRRPSFEIIVERLQQMLSSLEEVPSQEFTVKKPPKTSIPMENIDWAARAQDHCEDTSEVAQLCQEFRSRDLVYTPTLSWGIFRTRGGRETMEDRHFLLPNFSGSKDIHAFGVFDGHRGYEAAEFASRAVPSFLRGSSSKPEEALSLAFTRTDSAFQFEVESERGSRENWNPGCTALTALLINDRVFVANAGDCRALLCRDGQPFPLSKDHLASDPIERTRVVNSGGSVQWQVDTWRVGSAGLQVTRSIGDNDLKPAVTAKPDITVSSLSADDEFLVMATDGLWDTVSNELAISLIRDTVKDPAMCAKRLATEAVERGSRDNITVIVIFLRPVSTIERIY</sequence>
<proteinExistence type="predicted"/>
<dbReference type="Gene3D" id="1.10.510.10">
    <property type="entry name" value="Transferase(Phosphotransferase) domain 1"/>
    <property type="match status" value="1"/>
</dbReference>
<dbReference type="InterPro" id="IPR036457">
    <property type="entry name" value="PPM-type-like_dom_sf"/>
</dbReference>
<dbReference type="Pfam" id="PF00069">
    <property type="entry name" value="Pkinase"/>
    <property type="match status" value="1"/>
</dbReference>
<evidence type="ECO:0000256" key="2">
    <source>
        <dbReference type="ARBA" id="ARBA00022741"/>
    </source>
</evidence>
<gene>
    <name evidence="7" type="ORF">SELMODRAFT_176991</name>
</gene>
<evidence type="ECO:0000313" key="8">
    <source>
        <dbReference type="Proteomes" id="UP000001514"/>
    </source>
</evidence>
<organism evidence="8">
    <name type="scientific">Selaginella moellendorffii</name>
    <name type="common">Spikemoss</name>
    <dbReference type="NCBI Taxonomy" id="88036"/>
    <lineage>
        <taxon>Eukaryota</taxon>
        <taxon>Viridiplantae</taxon>
        <taxon>Streptophyta</taxon>
        <taxon>Embryophyta</taxon>
        <taxon>Tracheophyta</taxon>
        <taxon>Lycopodiopsida</taxon>
        <taxon>Selaginellales</taxon>
        <taxon>Selaginellaceae</taxon>
        <taxon>Selaginella</taxon>
    </lineage>
</organism>
<dbReference type="SUPFAM" id="SSF81606">
    <property type="entry name" value="PP2C-like"/>
    <property type="match status" value="1"/>
</dbReference>
<dbReference type="FunFam" id="3.60.40.10:FF:000035">
    <property type="entry name" value="Leucine rich repeat protein phosphatase 2c domain containing protein"/>
    <property type="match status" value="1"/>
</dbReference>
<dbReference type="PROSITE" id="PS00108">
    <property type="entry name" value="PROTEIN_KINASE_ST"/>
    <property type="match status" value="1"/>
</dbReference>
<name>D8S586_SELML</name>
<dbReference type="Proteomes" id="UP000001514">
    <property type="component" value="Unassembled WGS sequence"/>
</dbReference>
<dbReference type="Pfam" id="PF00481">
    <property type="entry name" value="PP2C"/>
    <property type="match status" value="1"/>
</dbReference>
<dbReference type="KEGG" id="smo:SELMODRAFT_176991"/>
<feature type="domain" description="Protein kinase" evidence="5">
    <location>
        <begin position="34"/>
        <end position="319"/>
    </location>
</feature>
<dbReference type="PROSITE" id="PS50011">
    <property type="entry name" value="PROTEIN_KINASE_DOM"/>
    <property type="match status" value="1"/>
</dbReference>
<dbReference type="PANTHER" id="PTHR44329">
    <property type="entry name" value="SERINE/THREONINE-PROTEIN KINASE TNNI3K-RELATED"/>
    <property type="match status" value="1"/>
</dbReference>
<dbReference type="SUPFAM" id="SSF56112">
    <property type="entry name" value="Protein kinase-like (PK-like)"/>
    <property type="match status" value="1"/>
</dbReference>
<evidence type="ECO:0000256" key="3">
    <source>
        <dbReference type="ARBA" id="ARBA00022777"/>
    </source>
</evidence>
<keyword evidence="8" id="KW-1185">Reference proteome</keyword>
<dbReference type="GO" id="GO:0005524">
    <property type="term" value="F:ATP binding"/>
    <property type="evidence" value="ECO:0007669"/>
    <property type="project" value="UniProtKB-KW"/>
</dbReference>
<dbReference type="Gene3D" id="3.60.40.10">
    <property type="entry name" value="PPM-type phosphatase domain"/>
    <property type="match status" value="1"/>
</dbReference>
<evidence type="ECO:0000259" key="5">
    <source>
        <dbReference type="PROSITE" id="PS50011"/>
    </source>
</evidence>
<dbReference type="GO" id="GO:0004722">
    <property type="term" value="F:protein serine/threonine phosphatase activity"/>
    <property type="evidence" value="ECO:0000318"/>
    <property type="project" value="GO_Central"/>
</dbReference>
<accession>D8S586</accession>
<dbReference type="InterPro" id="IPR051681">
    <property type="entry name" value="Ser/Thr_Kinases-Pseudokinases"/>
</dbReference>
<evidence type="ECO:0000259" key="6">
    <source>
        <dbReference type="PROSITE" id="PS51746"/>
    </source>
</evidence>
<dbReference type="PANTHER" id="PTHR44329:SF288">
    <property type="entry name" value="MITOGEN-ACTIVATED PROTEIN KINASE KINASE KINASE 20"/>
    <property type="match status" value="1"/>
</dbReference>
<dbReference type="STRING" id="88036.D8S586"/>
<dbReference type="OMA" id="HVEEWNP"/>
<evidence type="ECO:0000256" key="1">
    <source>
        <dbReference type="ARBA" id="ARBA00022679"/>
    </source>
</evidence>
<dbReference type="InterPro" id="IPR000719">
    <property type="entry name" value="Prot_kinase_dom"/>
</dbReference>
<evidence type="ECO:0008006" key="9">
    <source>
        <dbReference type="Google" id="ProtNLM"/>
    </source>
</evidence>
<reference evidence="7 8" key="1">
    <citation type="journal article" date="2011" name="Science">
        <title>The Selaginella genome identifies genetic changes associated with the evolution of vascular plants.</title>
        <authorList>
            <person name="Banks J.A."/>
            <person name="Nishiyama T."/>
            <person name="Hasebe M."/>
            <person name="Bowman J.L."/>
            <person name="Gribskov M."/>
            <person name="dePamphilis C."/>
            <person name="Albert V.A."/>
            <person name="Aono N."/>
            <person name="Aoyama T."/>
            <person name="Ambrose B.A."/>
            <person name="Ashton N.W."/>
            <person name="Axtell M.J."/>
            <person name="Barker E."/>
            <person name="Barker M.S."/>
            <person name="Bennetzen J.L."/>
            <person name="Bonawitz N.D."/>
            <person name="Chapple C."/>
            <person name="Cheng C."/>
            <person name="Correa L.G."/>
            <person name="Dacre M."/>
            <person name="DeBarry J."/>
            <person name="Dreyer I."/>
            <person name="Elias M."/>
            <person name="Engstrom E.M."/>
            <person name="Estelle M."/>
            <person name="Feng L."/>
            <person name="Finet C."/>
            <person name="Floyd S.K."/>
            <person name="Frommer W.B."/>
            <person name="Fujita T."/>
            <person name="Gramzow L."/>
            <person name="Gutensohn M."/>
            <person name="Harholt J."/>
            <person name="Hattori M."/>
            <person name="Heyl A."/>
            <person name="Hirai T."/>
            <person name="Hiwatashi Y."/>
            <person name="Ishikawa M."/>
            <person name="Iwata M."/>
            <person name="Karol K.G."/>
            <person name="Koehler B."/>
            <person name="Kolukisaoglu U."/>
            <person name="Kubo M."/>
            <person name="Kurata T."/>
            <person name="Lalonde S."/>
            <person name="Li K."/>
            <person name="Li Y."/>
            <person name="Litt A."/>
            <person name="Lyons E."/>
            <person name="Manning G."/>
            <person name="Maruyama T."/>
            <person name="Michael T.P."/>
            <person name="Mikami K."/>
            <person name="Miyazaki S."/>
            <person name="Morinaga S."/>
            <person name="Murata T."/>
            <person name="Mueller-Roeber B."/>
            <person name="Nelson D.R."/>
            <person name="Obara M."/>
            <person name="Oguri Y."/>
            <person name="Olmstead R.G."/>
            <person name="Onodera N."/>
            <person name="Petersen B.L."/>
            <person name="Pils B."/>
            <person name="Prigge M."/>
            <person name="Rensing S.A."/>
            <person name="Riano-Pachon D.M."/>
            <person name="Roberts A.W."/>
            <person name="Sato Y."/>
            <person name="Scheller H.V."/>
            <person name="Schulz B."/>
            <person name="Schulz C."/>
            <person name="Shakirov E.V."/>
            <person name="Shibagaki N."/>
            <person name="Shinohara N."/>
            <person name="Shippen D.E."/>
            <person name="Soerensen I."/>
            <person name="Sotooka R."/>
            <person name="Sugimoto N."/>
            <person name="Sugita M."/>
            <person name="Sumikawa N."/>
            <person name="Tanurdzic M."/>
            <person name="Theissen G."/>
            <person name="Ulvskov P."/>
            <person name="Wakazuki S."/>
            <person name="Weng J.K."/>
            <person name="Willats W.W."/>
            <person name="Wipf D."/>
            <person name="Wolf P.G."/>
            <person name="Yang L."/>
            <person name="Zimmer A.D."/>
            <person name="Zhu Q."/>
            <person name="Mitros T."/>
            <person name="Hellsten U."/>
            <person name="Loque D."/>
            <person name="Otillar R."/>
            <person name="Salamov A."/>
            <person name="Schmutz J."/>
            <person name="Shapiro H."/>
            <person name="Lindquist E."/>
            <person name="Lucas S."/>
            <person name="Rokhsar D."/>
            <person name="Grigoriev I.V."/>
        </authorList>
    </citation>
    <scope>NUCLEOTIDE SEQUENCE [LARGE SCALE GENOMIC DNA]</scope>
</reference>
<dbReference type="SMART" id="SM00331">
    <property type="entry name" value="PP2C_SIG"/>
    <property type="match status" value="1"/>
</dbReference>
<dbReference type="PROSITE" id="PS51746">
    <property type="entry name" value="PPM_2"/>
    <property type="match status" value="1"/>
</dbReference>
<dbReference type="GO" id="GO:0004672">
    <property type="term" value="F:protein kinase activity"/>
    <property type="evidence" value="ECO:0007669"/>
    <property type="project" value="InterPro"/>
</dbReference>
<dbReference type="AlphaFoldDB" id="D8S586"/>
<dbReference type="InterPro" id="IPR011009">
    <property type="entry name" value="Kinase-like_dom_sf"/>
</dbReference>
<evidence type="ECO:0000313" key="7">
    <source>
        <dbReference type="EMBL" id="EFJ20559.1"/>
    </source>
</evidence>
<feature type="domain" description="PPM-type phosphatase" evidence="6">
    <location>
        <begin position="380"/>
        <end position="631"/>
    </location>
</feature>
<dbReference type="FunCoup" id="D8S586">
    <property type="interactions" value="783"/>
</dbReference>
<evidence type="ECO:0000256" key="4">
    <source>
        <dbReference type="ARBA" id="ARBA00022840"/>
    </source>
</evidence>
<dbReference type="EMBL" id="GL377602">
    <property type="protein sequence ID" value="EFJ20559.1"/>
    <property type="molecule type" value="Genomic_DNA"/>
</dbReference>
<dbReference type="HOGENOM" id="CLU_027681_1_0_1"/>
<dbReference type="Gramene" id="EFJ20559">
    <property type="protein sequence ID" value="EFJ20559"/>
    <property type="gene ID" value="SELMODRAFT_176991"/>
</dbReference>
<dbReference type="GO" id="GO:1902531">
    <property type="term" value="P:regulation of intracellular signal transduction"/>
    <property type="evidence" value="ECO:0000318"/>
    <property type="project" value="GO_Central"/>
</dbReference>